<dbReference type="InterPro" id="IPR042342">
    <property type="entry name" value="TTC22"/>
</dbReference>
<dbReference type="PROSITE" id="PS50104">
    <property type="entry name" value="TIR"/>
    <property type="match status" value="1"/>
</dbReference>
<organism evidence="2 3">
    <name type="scientific">Mytilus coruscus</name>
    <name type="common">Sea mussel</name>
    <dbReference type="NCBI Taxonomy" id="42192"/>
    <lineage>
        <taxon>Eukaryota</taxon>
        <taxon>Metazoa</taxon>
        <taxon>Spiralia</taxon>
        <taxon>Lophotrochozoa</taxon>
        <taxon>Mollusca</taxon>
        <taxon>Bivalvia</taxon>
        <taxon>Autobranchia</taxon>
        <taxon>Pteriomorphia</taxon>
        <taxon>Mytilida</taxon>
        <taxon>Mytiloidea</taxon>
        <taxon>Mytilidae</taxon>
        <taxon>Mytilinae</taxon>
        <taxon>Mytilus</taxon>
    </lineage>
</organism>
<dbReference type="AlphaFoldDB" id="A0A6J8DTM3"/>
<proteinExistence type="predicted"/>
<dbReference type="InterPro" id="IPR035897">
    <property type="entry name" value="Toll_tir_struct_dom_sf"/>
</dbReference>
<reference evidence="2 3" key="1">
    <citation type="submission" date="2020-06" db="EMBL/GenBank/DDBJ databases">
        <authorList>
            <person name="Li R."/>
            <person name="Bekaert M."/>
        </authorList>
    </citation>
    <scope>NUCLEOTIDE SEQUENCE [LARGE SCALE GENOMIC DNA]</scope>
    <source>
        <strain evidence="3">wild</strain>
    </source>
</reference>
<dbReference type="EMBL" id="CACVKT020007709">
    <property type="protein sequence ID" value="CAC5410140.1"/>
    <property type="molecule type" value="Genomic_DNA"/>
</dbReference>
<dbReference type="Proteomes" id="UP000507470">
    <property type="component" value="Unassembled WGS sequence"/>
</dbReference>
<accession>A0A6J8DTM3</accession>
<protein>
    <recommendedName>
        <fullName evidence="1">TIR domain-containing protein</fullName>
    </recommendedName>
</protein>
<dbReference type="PANTHER" id="PTHR16253">
    <property type="entry name" value="TETRATRICOPEPTIDE REPEAT PROTEIN 22"/>
    <property type="match status" value="1"/>
</dbReference>
<dbReference type="InterPro" id="IPR000157">
    <property type="entry name" value="TIR_dom"/>
</dbReference>
<feature type="domain" description="TIR" evidence="1">
    <location>
        <begin position="288"/>
        <end position="424"/>
    </location>
</feature>
<evidence type="ECO:0000313" key="2">
    <source>
        <dbReference type="EMBL" id="CAC5410140.1"/>
    </source>
</evidence>
<dbReference type="SUPFAM" id="SSF52200">
    <property type="entry name" value="Toll/Interleukin receptor TIR domain"/>
    <property type="match status" value="1"/>
</dbReference>
<evidence type="ECO:0000313" key="3">
    <source>
        <dbReference type="Proteomes" id="UP000507470"/>
    </source>
</evidence>
<gene>
    <name evidence="2" type="ORF">MCOR_43344</name>
</gene>
<dbReference type="OrthoDB" id="10371099at2759"/>
<dbReference type="Gene3D" id="3.40.50.10140">
    <property type="entry name" value="Toll/interleukin-1 receptor homology (TIR) domain"/>
    <property type="match status" value="1"/>
</dbReference>
<evidence type="ECO:0000259" key="1">
    <source>
        <dbReference type="PROSITE" id="PS50104"/>
    </source>
</evidence>
<dbReference type="PANTHER" id="PTHR16253:SF0">
    <property type="entry name" value="TETRATRICOPEPTIDE REPEAT PROTEIN 22"/>
    <property type="match status" value="1"/>
</dbReference>
<dbReference type="GO" id="GO:0007165">
    <property type="term" value="P:signal transduction"/>
    <property type="evidence" value="ECO:0007669"/>
    <property type="project" value="InterPro"/>
</dbReference>
<name>A0A6J8DTM3_MYTCO</name>
<keyword evidence="3" id="KW-1185">Reference proteome</keyword>
<sequence>MKIKKYLDDAAAILSFSITQNPRLHLLAFSTRMNVYFEMSSLKSCPIDTKTYLLEKALKDGEDSIKAKCSKGDVCKVAEICQRLAKFPKVYVYGPEAVLNNEYLVVALDYLNQCIREKGQAYFTAFTMGTIYFDMGEFRTATEWHKRAFLLSDYTLAKVNVRVLCLSILRLCDELKEYAELIHALTFIANKVQDLHFLSNLLPKSPWRDYFGTLWEFLIFLKSFPLTTKQVQIAEYLKNILCEKDPKTARKVKIGQYNSFNITDVVYALGTANLLLPAIEPESEQTHVMYDYFVIMSQVNSGSNQCLLQHQLSTQMIDDDMTFKSYSGAIDFDSCSSLLKTTNDGINKSRKTILVLSNDFLTREWCPLKRLITETLQRRPDFLLIILLEHCEVLSEIYFEHLWYFDFTDDRKILIEIQHLKLALLAN</sequence>